<proteinExistence type="predicted"/>
<dbReference type="AlphaFoldDB" id="A0A8J4Q9U3"/>
<accession>A0A8J4Q9U3</accession>
<reference evidence="2" key="1">
    <citation type="submission" date="2020-01" db="EMBL/GenBank/DDBJ databases">
        <title>Development of genomics and gene disruption for Polysphondylium violaceum indicates a role for the polyketide synthase stlB in stalk morphogenesis.</title>
        <authorList>
            <person name="Narita B."/>
            <person name="Kawabe Y."/>
            <person name="Kin K."/>
            <person name="Saito T."/>
            <person name="Gibbs R."/>
            <person name="Kuspa A."/>
            <person name="Muzny D."/>
            <person name="Queller D."/>
            <person name="Richards S."/>
            <person name="Strassman J."/>
            <person name="Sucgang R."/>
            <person name="Worley K."/>
            <person name="Schaap P."/>
        </authorList>
    </citation>
    <scope>NUCLEOTIDE SEQUENCE</scope>
    <source>
        <strain evidence="2">QSvi11</strain>
    </source>
</reference>
<organism evidence="2 3">
    <name type="scientific">Polysphondylium violaceum</name>
    <dbReference type="NCBI Taxonomy" id="133409"/>
    <lineage>
        <taxon>Eukaryota</taxon>
        <taxon>Amoebozoa</taxon>
        <taxon>Evosea</taxon>
        <taxon>Eumycetozoa</taxon>
        <taxon>Dictyostelia</taxon>
        <taxon>Dictyosteliales</taxon>
        <taxon>Dictyosteliaceae</taxon>
        <taxon>Polysphondylium</taxon>
    </lineage>
</organism>
<dbReference type="Proteomes" id="UP000695562">
    <property type="component" value="Unassembled WGS sequence"/>
</dbReference>
<evidence type="ECO:0000256" key="1">
    <source>
        <dbReference type="SAM" id="Coils"/>
    </source>
</evidence>
<comment type="caution">
    <text evidence="2">The sequence shown here is derived from an EMBL/GenBank/DDBJ whole genome shotgun (WGS) entry which is preliminary data.</text>
</comment>
<name>A0A8J4Q9U3_9MYCE</name>
<sequence length="276" mass="31974">MSDINNNNLEKEIEIDEEDEYLGLRGLEKEDLIETIRDIREEYFELQENYDKLDVKYKDRLKEIEFNRKLLTEREDLLLQLQWDPQQDNAYLVQVGTSDSNQANEIKMKAMMDQMRIMERGIFERDEKIKQMEQVINQYTVQSLNAGLPTAPIQYGAFTTIQPSLSSSTNSMQNTPVQAAPMLARSSSSITDPNTPNAFQKISDYPLRHKFDDGLSVNNPKGFNRSPSFWQSPSQYLSNWWKSSGDNTIRKNEVEMEGEKSTDIPMEVQPSVPIRV</sequence>
<evidence type="ECO:0000313" key="3">
    <source>
        <dbReference type="Proteomes" id="UP000695562"/>
    </source>
</evidence>
<keyword evidence="3" id="KW-1185">Reference proteome</keyword>
<protein>
    <submittedName>
        <fullName evidence="2">Uncharacterized protein</fullName>
    </submittedName>
</protein>
<feature type="coiled-coil region" evidence="1">
    <location>
        <begin position="29"/>
        <end position="56"/>
    </location>
</feature>
<evidence type="ECO:0000313" key="2">
    <source>
        <dbReference type="EMBL" id="KAF2077636.1"/>
    </source>
</evidence>
<keyword evidence="1" id="KW-0175">Coiled coil</keyword>
<dbReference type="OrthoDB" id="20617at2759"/>
<dbReference type="EMBL" id="AJWJ01000024">
    <property type="protein sequence ID" value="KAF2077636.1"/>
    <property type="molecule type" value="Genomic_DNA"/>
</dbReference>
<gene>
    <name evidence="2" type="ORF">CYY_001099</name>
</gene>